<dbReference type="SUPFAM" id="SSF53720">
    <property type="entry name" value="ALDH-like"/>
    <property type="match status" value="1"/>
</dbReference>
<dbReference type="AlphaFoldDB" id="A0A8H6YWK6"/>
<dbReference type="Gene3D" id="3.40.309.10">
    <property type="entry name" value="Aldehyde Dehydrogenase, Chain A, domain 2"/>
    <property type="match status" value="1"/>
</dbReference>
<proteinExistence type="inferred from homology"/>
<dbReference type="GO" id="GO:0006574">
    <property type="term" value="P:L-valine catabolic process"/>
    <property type="evidence" value="ECO:0007669"/>
    <property type="project" value="TreeGrafter"/>
</dbReference>
<dbReference type="InterPro" id="IPR016163">
    <property type="entry name" value="Ald_DH_C"/>
</dbReference>
<comment type="similarity">
    <text evidence="1">Belongs to the aldehyde dehydrogenase family.</text>
</comment>
<comment type="caution">
    <text evidence="3">The sequence shown here is derived from an EMBL/GenBank/DDBJ whole genome shotgun (WGS) entry which is preliminary data.</text>
</comment>
<dbReference type="Proteomes" id="UP000623467">
    <property type="component" value="Unassembled WGS sequence"/>
</dbReference>
<feature type="domain" description="Aldehyde dehydrogenase" evidence="2">
    <location>
        <begin position="2"/>
        <end position="51"/>
    </location>
</feature>
<dbReference type="InterPro" id="IPR010061">
    <property type="entry name" value="MeMal-semiAld_DH"/>
</dbReference>
<accession>A0A8H6YWK6</accession>
<dbReference type="GO" id="GO:0004491">
    <property type="term" value="F:methylmalonate-semialdehyde dehydrogenase (acylating, NAD) activity"/>
    <property type="evidence" value="ECO:0007669"/>
    <property type="project" value="InterPro"/>
</dbReference>
<dbReference type="OrthoDB" id="310895at2759"/>
<name>A0A8H6YWK6_9AGAR</name>
<dbReference type="PANTHER" id="PTHR43866">
    <property type="entry name" value="MALONATE-SEMIALDEHYDE DEHYDROGENASE"/>
    <property type="match status" value="1"/>
</dbReference>
<evidence type="ECO:0000313" key="4">
    <source>
        <dbReference type="Proteomes" id="UP000623467"/>
    </source>
</evidence>
<evidence type="ECO:0000256" key="1">
    <source>
        <dbReference type="ARBA" id="ARBA00009986"/>
    </source>
</evidence>
<dbReference type="EMBL" id="JACAZH010000005">
    <property type="protein sequence ID" value="KAF7367763.1"/>
    <property type="molecule type" value="Genomic_DNA"/>
</dbReference>
<keyword evidence="4" id="KW-1185">Reference proteome</keyword>
<dbReference type="GO" id="GO:0006210">
    <property type="term" value="P:thymine catabolic process"/>
    <property type="evidence" value="ECO:0007669"/>
    <property type="project" value="TreeGrafter"/>
</dbReference>
<dbReference type="InterPro" id="IPR016161">
    <property type="entry name" value="Ald_DH/histidinol_DH"/>
</dbReference>
<sequence length="153" mass="16855">MMFVSREEIFGPVLCVLNAGTLDEATALLNANTFGNGAAIFTQSGPIARKFEVEAGRCVVEFMSLLWLLWCGEISDDLPSAFFFATGSFLEDINFYGKGGMNFYTQNKGSSSSIIIFFFSLDVALHTTLQTTTVNWRHFPGEEDVSVNVPVLK</sequence>
<evidence type="ECO:0000259" key="2">
    <source>
        <dbReference type="Pfam" id="PF00171"/>
    </source>
</evidence>
<reference evidence="3" key="1">
    <citation type="submission" date="2020-05" db="EMBL/GenBank/DDBJ databases">
        <title>Mycena genomes resolve the evolution of fungal bioluminescence.</title>
        <authorList>
            <person name="Tsai I.J."/>
        </authorList>
    </citation>
    <scope>NUCLEOTIDE SEQUENCE</scope>
    <source>
        <strain evidence="3">160909Yilan</strain>
    </source>
</reference>
<gene>
    <name evidence="3" type="ORF">MSAN_00840400</name>
</gene>
<dbReference type="InterPro" id="IPR015590">
    <property type="entry name" value="Aldehyde_DH_dom"/>
</dbReference>
<protein>
    <submittedName>
        <fullName evidence="3">Methylmalonate-semialdehyde dehydrogenase</fullName>
    </submittedName>
</protein>
<organism evidence="3 4">
    <name type="scientific">Mycena sanguinolenta</name>
    <dbReference type="NCBI Taxonomy" id="230812"/>
    <lineage>
        <taxon>Eukaryota</taxon>
        <taxon>Fungi</taxon>
        <taxon>Dikarya</taxon>
        <taxon>Basidiomycota</taxon>
        <taxon>Agaricomycotina</taxon>
        <taxon>Agaricomycetes</taxon>
        <taxon>Agaricomycetidae</taxon>
        <taxon>Agaricales</taxon>
        <taxon>Marasmiineae</taxon>
        <taxon>Mycenaceae</taxon>
        <taxon>Mycena</taxon>
    </lineage>
</organism>
<evidence type="ECO:0000313" key="3">
    <source>
        <dbReference type="EMBL" id="KAF7367763.1"/>
    </source>
</evidence>
<dbReference type="PANTHER" id="PTHR43866:SF3">
    <property type="entry name" value="METHYLMALONATE-SEMIALDEHYDE DEHYDROGENASE [ACYLATING], MITOCHONDRIAL"/>
    <property type="match status" value="1"/>
</dbReference>
<dbReference type="Pfam" id="PF00171">
    <property type="entry name" value="Aldedh"/>
    <property type="match status" value="1"/>
</dbReference>